<feature type="domain" description="Protein FecR C-terminal" evidence="3">
    <location>
        <begin position="265"/>
        <end position="332"/>
    </location>
</feature>
<dbReference type="STRING" id="1285928.SAMN04487894_104249"/>
<dbReference type="Proteomes" id="UP000198757">
    <property type="component" value="Unassembled WGS sequence"/>
</dbReference>
<dbReference type="GO" id="GO:0016989">
    <property type="term" value="F:sigma factor antagonist activity"/>
    <property type="evidence" value="ECO:0007669"/>
    <property type="project" value="TreeGrafter"/>
</dbReference>
<feature type="domain" description="FecR protein" evidence="2">
    <location>
        <begin position="125"/>
        <end position="218"/>
    </location>
</feature>
<dbReference type="OrthoDB" id="1523735at2"/>
<organism evidence="4 5">
    <name type="scientific">Niabella drilacis (strain DSM 25811 / CCM 8410 / CCUG 62505 / LMG 26954 / E90)</name>
    <dbReference type="NCBI Taxonomy" id="1285928"/>
    <lineage>
        <taxon>Bacteria</taxon>
        <taxon>Pseudomonadati</taxon>
        <taxon>Bacteroidota</taxon>
        <taxon>Chitinophagia</taxon>
        <taxon>Chitinophagales</taxon>
        <taxon>Chitinophagaceae</taxon>
        <taxon>Niabella</taxon>
    </lineage>
</organism>
<sequence length="333" mass="36934">MVCKMNRELFLTLLAKKISREISDKETSLLGTAIAETPEYAQIAGEIAGYESPLAGITDESVQDRLDITRAQLAQLSGKEPAPQQTGYRFLLKIAAALLVMLGLAFWLLNSNNKAAIAPVALMDTLRSGAQPLSATLEDGTQVQLGAYAFIVYNNAFGKKQRYIILNGNAFFDVAKNAEVPLVVQAGPVNITVKGTAFYIDQETPRSMSVALLRGLVEVSSRRNRNDKVLLKPNQQLSVTETTQRSLQFDITTLQVPAKPGTDTLSFKKEKLETLVPRLEKKYNTRIEVRNEALKEKRFSGMFTTETLQEALESLQISYPFEVKTKDKLVIIE</sequence>
<dbReference type="Gene3D" id="3.55.50.30">
    <property type="match status" value="1"/>
</dbReference>
<evidence type="ECO:0000313" key="4">
    <source>
        <dbReference type="EMBL" id="SDC86411.1"/>
    </source>
</evidence>
<dbReference type="InterPro" id="IPR032508">
    <property type="entry name" value="FecR_C"/>
</dbReference>
<evidence type="ECO:0000256" key="1">
    <source>
        <dbReference type="SAM" id="Phobius"/>
    </source>
</evidence>
<evidence type="ECO:0000313" key="5">
    <source>
        <dbReference type="Proteomes" id="UP000198757"/>
    </source>
</evidence>
<dbReference type="Gene3D" id="2.60.120.1440">
    <property type="match status" value="1"/>
</dbReference>
<keyword evidence="5" id="KW-1185">Reference proteome</keyword>
<dbReference type="PANTHER" id="PTHR30273">
    <property type="entry name" value="PERIPLASMIC SIGNAL SENSOR AND SIGMA FACTOR ACTIVATOR FECR-RELATED"/>
    <property type="match status" value="1"/>
</dbReference>
<protein>
    <submittedName>
        <fullName evidence="4">FecR family protein</fullName>
    </submittedName>
</protein>
<dbReference type="Pfam" id="PF16344">
    <property type="entry name" value="FecR_C"/>
    <property type="match status" value="1"/>
</dbReference>
<keyword evidence="1" id="KW-0812">Transmembrane</keyword>
<dbReference type="InterPro" id="IPR012373">
    <property type="entry name" value="Ferrdict_sens_TM"/>
</dbReference>
<evidence type="ECO:0000259" key="3">
    <source>
        <dbReference type="Pfam" id="PF16344"/>
    </source>
</evidence>
<name>A0A1G6Q2D8_NIADE</name>
<dbReference type="PIRSF" id="PIRSF018266">
    <property type="entry name" value="FecR"/>
    <property type="match status" value="1"/>
</dbReference>
<evidence type="ECO:0000259" key="2">
    <source>
        <dbReference type="Pfam" id="PF04773"/>
    </source>
</evidence>
<feature type="transmembrane region" description="Helical" evidence="1">
    <location>
        <begin position="90"/>
        <end position="109"/>
    </location>
</feature>
<keyword evidence="1" id="KW-0472">Membrane</keyword>
<dbReference type="Pfam" id="PF04773">
    <property type="entry name" value="FecR"/>
    <property type="match status" value="1"/>
</dbReference>
<proteinExistence type="predicted"/>
<accession>A0A1G6Q2D8</accession>
<dbReference type="EMBL" id="FMZO01000004">
    <property type="protein sequence ID" value="SDC86411.1"/>
    <property type="molecule type" value="Genomic_DNA"/>
</dbReference>
<dbReference type="AlphaFoldDB" id="A0A1G6Q2D8"/>
<gene>
    <name evidence="4" type="ORF">SAMN04487894_104249</name>
</gene>
<keyword evidence="1" id="KW-1133">Transmembrane helix</keyword>
<reference evidence="5" key="1">
    <citation type="submission" date="2016-10" db="EMBL/GenBank/DDBJ databases">
        <authorList>
            <person name="Varghese N."/>
            <person name="Submissions S."/>
        </authorList>
    </citation>
    <scope>NUCLEOTIDE SEQUENCE [LARGE SCALE GENOMIC DNA]</scope>
    <source>
        <strain evidence="5">DSM 25811 / CCM 8410 / LMG 26954 / E90</strain>
    </source>
</reference>
<dbReference type="InterPro" id="IPR006860">
    <property type="entry name" value="FecR"/>
</dbReference>
<dbReference type="PANTHER" id="PTHR30273:SF2">
    <property type="entry name" value="PROTEIN FECR"/>
    <property type="match status" value="1"/>
</dbReference>